<name>A0A0U9HIQ4_KLENI</name>
<organism evidence="3 4">
    <name type="scientific">Klebsormidium nitens</name>
    <name type="common">Green alga</name>
    <name type="synonym">Ulothrix nitens</name>
    <dbReference type="NCBI Taxonomy" id="105231"/>
    <lineage>
        <taxon>Eukaryota</taxon>
        <taxon>Viridiplantae</taxon>
        <taxon>Streptophyta</taxon>
        <taxon>Klebsormidiophyceae</taxon>
        <taxon>Klebsormidiales</taxon>
        <taxon>Klebsormidiaceae</taxon>
        <taxon>Klebsormidium</taxon>
    </lineage>
</organism>
<proteinExistence type="predicted"/>
<dbReference type="OrthoDB" id="659at2759"/>
<evidence type="ECO:0000256" key="1">
    <source>
        <dbReference type="ARBA" id="ARBA00022801"/>
    </source>
</evidence>
<dbReference type="STRING" id="105231.A0A0U9HIQ4"/>
<evidence type="ECO:0000313" key="4">
    <source>
        <dbReference type="Proteomes" id="UP000054558"/>
    </source>
</evidence>
<protein>
    <recommendedName>
        <fullName evidence="2">CMP/dCMP-type deaminase domain-containing protein</fullName>
    </recommendedName>
</protein>
<dbReference type="PANTHER" id="PTHR11079:SF149">
    <property type="entry name" value="TRNA-SPECIFIC ADENOSINE DEAMINASE 2"/>
    <property type="match status" value="1"/>
</dbReference>
<dbReference type="AlphaFoldDB" id="A0A0U9HIQ4"/>
<gene>
    <name evidence="3" type="ORF">KFL_000540185</name>
</gene>
<dbReference type="InterPro" id="IPR002125">
    <property type="entry name" value="CMP_dCMP_dom"/>
</dbReference>
<dbReference type="EMBL" id="DF237003">
    <property type="protein sequence ID" value="GAQ80442.1"/>
    <property type="molecule type" value="Genomic_DNA"/>
</dbReference>
<dbReference type="PROSITE" id="PS51747">
    <property type="entry name" value="CYT_DCMP_DEAMINASES_2"/>
    <property type="match status" value="1"/>
</dbReference>
<dbReference type="InterPro" id="IPR016193">
    <property type="entry name" value="Cytidine_deaminase-like"/>
</dbReference>
<dbReference type="OMA" id="VGCVIVM"/>
<evidence type="ECO:0000259" key="2">
    <source>
        <dbReference type="PROSITE" id="PS51747"/>
    </source>
</evidence>
<evidence type="ECO:0000313" key="3">
    <source>
        <dbReference type="EMBL" id="GAQ80442.1"/>
    </source>
</evidence>
<keyword evidence="4" id="KW-1185">Reference proteome</keyword>
<dbReference type="Proteomes" id="UP000054558">
    <property type="component" value="Unassembled WGS sequence"/>
</dbReference>
<dbReference type="CDD" id="cd01285">
    <property type="entry name" value="nucleoside_deaminase"/>
    <property type="match status" value="1"/>
</dbReference>
<accession>A0A0U9HIQ4</accession>
<keyword evidence="1" id="KW-0378">Hydrolase</keyword>
<dbReference type="GO" id="GO:0002100">
    <property type="term" value="P:tRNA wobble adenosine to inosine editing"/>
    <property type="evidence" value="ECO:0000318"/>
    <property type="project" value="GO_Central"/>
</dbReference>
<dbReference type="SUPFAM" id="SSF53927">
    <property type="entry name" value="Cytidine deaminase-like"/>
    <property type="match status" value="1"/>
</dbReference>
<dbReference type="GO" id="GO:0052717">
    <property type="term" value="F:tRNA-specific adenosine-34 deaminase activity"/>
    <property type="evidence" value="ECO:0000318"/>
    <property type="project" value="GO_Central"/>
</dbReference>
<feature type="domain" description="CMP/dCMP-type deaminase" evidence="2">
    <location>
        <begin position="14"/>
        <end position="141"/>
    </location>
</feature>
<dbReference type="Pfam" id="PF00383">
    <property type="entry name" value="dCMP_cyt_deam_1"/>
    <property type="match status" value="1"/>
</dbReference>
<sequence>MAAENGSSSTTFSEMDEYFMRQALLEAQIALEREEVPVGCVFVRRGEIVMPGSNRTNESRNGTRHAEMEAIDAMLDMWRFQDETHESSCGCREDDISARFRECDLYVTCEPCIMCGAALSLLGIRMVYYGCANPRFGGCGSVLSLHTDGCLPCGGGEDEDDGGSLGHTYESVGGLFAAEAIDLLKDFYEQGNPNAPKPHRAVKSR</sequence>
<dbReference type="PANTHER" id="PTHR11079">
    <property type="entry name" value="CYTOSINE DEAMINASE FAMILY MEMBER"/>
    <property type="match status" value="1"/>
</dbReference>
<reference evidence="3 4" key="1">
    <citation type="journal article" date="2014" name="Nat. Commun.">
        <title>Klebsormidium flaccidum genome reveals primary factors for plant terrestrial adaptation.</title>
        <authorList>
            <person name="Hori K."/>
            <person name="Maruyama F."/>
            <person name="Fujisawa T."/>
            <person name="Togashi T."/>
            <person name="Yamamoto N."/>
            <person name="Seo M."/>
            <person name="Sato S."/>
            <person name="Yamada T."/>
            <person name="Mori H."/>
            <person name="Tajima N."/>
            <person name="Moriyama T."/>
            <person name="Ikeuchi M."/>
            <person name="Watanabe M."/>
            <person name="Wada H."/>
            <person name="Kobayashi K."/>
            <person name="Saito M."/>
            <person name="Masuda T."/>
            <person name="Sasaki-Sekimoto Y."/>
            <person name="Mashiguchi K."/>
            <person name="Awai K."/>
            <person name="Shimojima M."/>
            <person name="Masuda S."/>
            <person name="Iwai M."/>
            <person name="Nobusawa T."/>
            <person name="Narise T."/>
            <person name="Kondo S."/>
            <person name="Saito H."/>
            <person name="Sato R."/>
            <person name="Murakawa M."/>
            <person name="Ihara Y."/>
            <person name="Oshima-Yamada Y."/>
            <person name="Ohtaka K."/>
            <person name="Satoh M."/>
            <person name="Sonobe K."/>
            <person name="Ishii M."/>
            <person name="Ohtani R."/>
            <person name="Kanamori-Sato M."/>
            <person name="Honoki R."/>
            <person name="Miyazaki D."/>
            <person name="Mochizuki H."/>
            <person name="Umetsu J."/>
            <person name="Higashi K."/>
            <person name="Shibata D."/>
            <person name="Kamiya Y."/>
            <person name="Sato N."/>
            <person name="Nakamura Y."/>
            <person name="Tabata S."/>
            <person name="Ida S."/>
            <person name="Kurokawa K."/>
            <person name="Ohta H."/>
        </authorList>
    </citation>
    <scope>NUCLEOTIDE SEQUENCE [LARGE SCALE GENOMIC DNA]</scope>
    <source>
        <strain evidence="3 4">NIES-2285</strain>
    </source>
</reference>
<dbReference type="Gene3D" id="3.40.140.10">
    <property type="entry name" value="Cytidine Deaminase, domain 2"/>
    <property type="match status" value="1"/>
</dbReference>